<evidence type="ECO:0000313" key="2">
    <source>
        <dbReference type="Proteomes" id="UP000011220"/>
    </source>
</evidence>
<sequence>MHGAYYITRLFYCKEMQNFYMKKYFPKNMKVLMEFQFFKG</sequence>
<dbReference type="AlphaFoldDB" id="L7VKW2"/>
<proteinExistence type="predicted"/>
<dbReference type="PATRIC" id="fig|1121335.3.peg.1783"/>
<dbReference type="KEGG" id="css:Cst_c17950"/>
<dbReference type="Proteomes" id="UP000011220">
    <property type="component" value="Chromosome"/>
</dbReference>
<reference evidence="1 2" key="1">
    <citation type="journal article" date="2013" name="Genome Announc.">
        <title>Complete genome sequence of Clostridium stercorarium subsp. stercorarium strain DSM 8532, a thermophilic degrader of plant cell wall fibers.</title>
        <authorList>
            <person name="Poehlein A."/>
            <person name="Zverlov V.V."/>
            <person name="Daniel R."/>
            <person name="Schwarz W.H."/>
            <person name="Liebl W."/>
        </authorList>
    </citation>
    <scope>NUCLEOTIDE SEQUENCE [LARGE SCALE GENOMIC DNA]</scope>
    <source>
        <strain evidence="2">ATCC 35414 / DSM 8532 / NCIMB 11754</strain>
    </source>
</reference>
<dbReference type="EMBL" id="CP004044">
    <property type="protein sequence ID" value="AGC68775.1"/>
    <property type="molecule type" value="Genomic_DNA"/>
</dbReference>
<name>L7VKW2_THES1</name>
<accession>L7VKW2</accession>
<organism evidence="1 2">
    <name type="scientific">Thermoclostridium stercorarium (strain ATCC 35414 / DSM 8532 / NCIMB 11754)</name>
    <name type="common">Clostridium stercorarium</name>
    <dbReference type="NCBI Taxonomy" id="1121335"/>
    <lineage>
        <taxon>Bacteria</taxon>
        <taxon>Bacillati</taxon>
        <taxon>Bacillota</taxon>
        <taxon>Clostridia</taxon>
        <taxon>Eubacteriales</taxon>
        <taxon>Oscillospiraceae</taxon>
        <taxon>Thermoclostridium</taxon>
    </lineage>
</organism>
<gene>
    <name evidence="1" type="ordered locus">Cst_c17950</name>
</gene>
<keyword evidence="2" id="KW-1185">Reference proteome</keyword>
<evidence type="ECO:0000313" key="1">
    <source>
        <dbReference type="EMBL" id="AGC68775.1"/>
    </source>
</evidence>
<protein>
    <submittedName>
        <fullName evidence="1">Uncharacterized protein</fullName>
    </submittedName>
</protein>